<protein>
    <recommendedName>
        <fullName evidence="2">Anaphase-promoting complex subunit 5</fullName>
    </recommendedName>
</protein>
<sequence length="1028" mass="101445">MSGPSFAVHPEHVQLSILISALVAPPPYEIGWGAGFDGPTAQRQLALLLLEEVQDSSSPTLTPLPLLLLRLQQQLGQAGAMLAGALVGSLRGLRSPDDMVTVFQGFSTLLAAPGSTPAAATDGCSIPYIATTSPLGLFLRRVRLGLSGMSIQGLASLSGQIQQQLAQLDMQQQAAAAAAAGDDAAAAGAAAAGLAGAGAGGSSGALKDQAVLEAYVNQLLAAVESQGPAVPVAAVEAAVSQLAVLQPQPKLEYLRMAVSMAHKDMHAALASLHDYFDTSGSSLHGGSASAAAAAGLAGGLGAAAAAAAGQAGAAAAAAGAGAKSKGRNQAALHSLAALHAHLGHPQEARGALQELLRLGQQHGDEWSLLHALAGLCRVMGMSEGLQMHGSSSSSSSRAAAGSSGAAPAAAAGWGLLDFRRTEQQLQLQALLRRCLSTARDMRAPHIAAFAAVALARFGLQHASSASSASGASGDEDISAEAAAAAAAADGAAAGAGGSSSSAGAAAAATSVMLQRMLLDVATLEHQAAIAAAAPGTPAVVAAAPVATAPGQQPLAPNLAARSTDLYNPSEAFGTGTSSTAPGSIAAAGPASKQQPAGLGWRAAAAAVSQALATAHLVAAGGLALQGANSLAGVRLLMLLTGPGGSGAAAAAATAAAEGGVNLSAAASSSAAGSQGVPDAAAATSLALSAASQAVKLAGRASVTGCGVRYEDTTAAWGQLVELVTQLQGTAAGQYALQLAQGHSPASAPPQHLAASQQLLSLRQALAVQDMPAARLACEELQCLTPSLQQLGLDVQLAAAKAHAQLHAAAGCCEEAHAAAAALFVSAASAGMQPQALEALLLMARAALAAGDAAGALPCALSALLHCQQLQLDTLLPEAVLLLAAAWQALEPGGSGFCVQLLQQVLPLAYALGQVKLQGELEEALAKAMLLTLQDQAADSTAKQQQNWQQLGQQGQAQAAEQLAAIAQRLAAAAASYEQAGCWGEAAGAWLALAHVLDAAGQPGRRDEAAASWHACKQKLWQAGQVEAV</sequence>
<evidence type="ECO:0000313" key="11">
    <source>
        <dbReference type="Proteomes" id="UP000256970"/>
    </source>
</evidence>
<dbReference type="EMBL" id="FNXT01000977">
    <property type="protein sequence ID" value="SZX70193.1"/>
    <property type="molecule type" value="Genomic_DNA"/>
</dbReference>
<keyword evidence="4" id="KW-0498">Mitosis</keyword>
<feature type="domain" description="Anaphase-promoting complex subunit 5" evidence="8">
    <location>
        <begin position="253"/>
        <end position="379"/>
    </location>
</feature>
<dbReference type="GO" id="GO:0070979">
    <property type="term" value="P:protein K11-linked ubiquitination"/>
    <property type="evidence" value="ECO:0007669"/>
    <property type="project" value="TreeGrafter"/>
</dbReference>
<keyword evidence="5" id="KW-0833">Ubl conjugation pathway</keyword>
<keyword evidence="11" id="KW-1185">Reference proteome</keyword>
<evidence type="ECO:0000313" key="10">
    <source>
        <dbReference type="EMBL" id="SZX74539.1"/>
    </source>
</evidence>
<evidence type="ECO:0000256" key="6">
    <source>
        <dbReference type="ARBA" id="ARBA00023306"/>
    </source>
</evidence>
<evidence type="ECO:0000256" key="1">
    <source>
        <dbReference type="ARBA" id="ARBA00007450"/>
    </source>
</evidence>
<dbReference type="EMBL" id="FNXT01001215">
    <property type="protein sequence ID" value="SZX74539.1"/>
    <property type="molecule type" value="Genomic_DNA"/>
</dbReference>
<dbReference type="PANTHER" id="PTHR12830">
    <property type="entry name" value="ANAPHASE-PROMOTING COMPLEX SUBUNIT 5"/>
    <property type="match status" value="1"/>
</dbReference>
<comment type="similarity">
    <text evidence="1">Belongs to the APC5 family.</text>
</comment>
<evidence type="ECO:0000256" key="3">
    <source>
        <dbReference type="ARBA" id="ARBA00022618"/>
    </source>
</evidence>
<accession>A0A383VZ98</accession>
<organism evidence="9 11">
    <name type="scientific">Tetradesmus obliquus</name>
    <name type="common">Green alga</name>
    <name type="synonym">Acutodesmus obliquus</name>
    <dbReference type="NCBI Taxonomy" id="3088"/>
    <lineage>
        <taxon>Eukaryota</taxon>
        <taxon>Viridiplantae</taxon>
        <taxon>Chlorophyta</taxon>
        <taxon>core chlorophytes</taxon>
        <taxon>Chlorophyceae</taxon>
        <taxon>CS clade</taxon>
        <taxon>Sphaeropleales</taxon>
        <taxon>Scenedesmaceae</taxon>
        <taxon>Tetradesmus</taxon>
    </lineage>
</organism>
<dbReference type="GO" id="GO:0031145">
    <property type="term" value="P:anaphase-promoting complex-dependent catabolic process"/>
    <property type="evidence" value="ECO:0007669"/>
    <property type="project" value="TreeGrafter"/>
</dbReference>
<evidence type="ECO:0000256" key="7">
    <source>
        <dbReference type="SAM" id="MobiDB-lite"/>
    </source>
</evidence>
<evidence type="ECO:0000256" key="2">
    <source>
        <dbReference type="ARBA" id="ARBA00016066"/>
    </source>
</evidence>
<keyword evidence="3" id="KW-0132">Cell division</keyword>
<dbReference type="STRING" id="3088.A0A383VZ98"/>
<dbReference type="Pfam" id="PF12862">
    <property type="entry name" value="ANAPC5"/>
    <property type="match status" value="1"/>
</dbReference>
<proteinExistence type="inferred from homology"/>
<dbReference type="InterPro" id="IPR026000">
    <property type="entry name" value="Apc5_dom"/>
</dbReference>
<gene>
    <name evidence="9" type="ORF">BQ4739_LOCUS10425</name>
    <name evidence="10" type="ORF">BQ4739_LOCUS14802</name>
</gene>
<dbReference type="GO" id="GO:0005680">
    <property type="term" value="C:anaphase-promoting complex"/>
    <property type="evidence" value="ECO:0007669"/>
    <property type="project" value="InterPro"/>
</dbReference>
<dbReference type="GO" id="GO:0051301">
    <property type="term" value="P:cell division"/>
    <property type="evidence" value="ECO:0007669"/>
    <property type="project" value="UniProtKB-KW"/>
</dbReference>
<keyword evidence="6" id="KW-0131">Cell cycle</keyword>
<dbReference type="PANTHER" id="PTHR12830:SF9">
    <property type="entry name" value="ANAPHASE-PROMOTING COMPLEX SUBUNIT 5"/>
    <property type="match status" value="1"/>
</dbReference>
<name>A0A383VZ98_TETOB</name>
<evidence type="ECO:0000256" key="5">
    <source>
        <dbReference type="ARBA" id="ARBA00022786"/>
    </source>
</evidence>
<feature type="region of interest" description="Disordered" evidence="7">
    <location>
        <begin position="569"/>
        <end position="591"/>
    </location>
</feature>
<evidence type="ECO:0000313" key="9">
    <source>
        <dbReference type="EMBL" id="SZX70193.1"/>
    </source>
</evidence>
<dbReference type="AlphaFoldDB" id="A0A383VZ98"/>
<evidence type="ECO:0000259" key="8">
    <source>
        <dbReference type="Pfam" id="PF12862"/>
    </source>
</evidence>
<reference evidence="9 11" key="1">
    <citation type="submission" date="2016-10" db="EMBL/GenBank/DDBJ databases">
        <authorList>
            <person name="Cai Z."/>
        </authorList>
    </citation>
    <scope>NUCLEOTIDE SEQUENCE [LARGE SCALE GENOMIC DNA]</scope>
</reference>
<dbReference type="GO" id="GO:0045842">
    <property type="term" value="P:positive regulation of mitotic metaphase/anaphase transition"/>
    <property type="evidence" value="ECO:0007669"/>
    <property type="project" value="TreeGrafter"/>
</dbReference>
<dbReference type="InterPro" id="IPR037679">
    <property type="entry name" value="Apc5"/>
</dbReference>
<feature type="compositionally biased region" description="Low complexity" evidence="7">
    <location>
        <begin position="573"/>
        <end position="591"/>
    </location>
</feature>
<dbReference type="Proteomes" id="UP000256970">
    <property type="component" value="Unassembled WGS sequence"/>
</dbReference>
<evidence type="ECO:0000256" key="4">
    <source>
        <dbReference type="ARBA" id="ARBA00022776"/>
    </source>
</evidence>